<keyword evidence="2" id="KW-0732">Signal</keyword>
<keyword evidence="3" id="KW-0449">Lipoprotein</keyword>
<gene>
    <name evidence="3" type="ORF">GCM10009802_18710</name>
</gene>
<protein>
    <submittedName>
        <fullName evidence="3">Lipoprotein</fullName>
    </submittedName>
</protein>
<evidence type="ECO:0000256" key="1">
    <source>
        <dbReference type="SAM" id="MobiDB-lite"/>
    </source>
</evidence>
<proteinExistence type="predicted"/>
<reference evidence="3 4" key="1">
    <citation type="journal article" date="2019" name="Int. J. Syst. Evol. Microbiol.">
        <title>The Global Catalogue of Microorganisms (GCM) 10K type strain sequencing project: providing services to taxonomists for standard genome sequencing and annotation.</title>
        <authorList>
            <consortium name="The Broad Institute Genomics Platform"/>
            <consortium name="The Broad Institute Genome Sequencing Center for Infectious Disease"/>
            <person name="Wu L."/>
            <person name="Ma J."/>
        </authorList>
    </citation>
    <scope>NUCLEOTIDE SEQUENCE [LARGE SCALE GENOMIC DNA]</scope>
    <source>
        <strain evidence="3 4">JCM 15481</strain>
    </source>
</reference>
<comment type="caution">
    <text evidence="3">The sequence shown here is derived from an EMBL/GenBank/DDBJ whole genome shotgun (WGS) entry which is preliminary data.</text>
</comment>
<evidence type="ECO:0000313" key="3">
    <source>
        <dbReference type="EMBL" id="GAA2117563.1"/>
    </source>
</evidence>
<feature type="compositionally biased region" description="Low complexity" evidence="1">
    <location>
        <begin position="39"/>
        <end position="51"/>
    </location>
</feature>
<organism evidence="3 4">
    <name type="scientific">Streptomyces synnematoformans</name>
    <dbReference type="NCBI Taxonomy" id="415721"/>
    <lineage>
        <taxon>Bacteria</taxon>
        <taxon>Bacillati</taxon>
        <taxon>Actinomycetota</taxon>
        <taxon>Actinomycetes</taxon>
        <taxon>Kitasatosporales</taxon>
        <taxon>Streptomycetaceae</taxon>
        <taxon>Streptomyces</taxon>
    </lineage>
</organism>
<feature type="compositionally biased region" description="Basic and acidic residues" evidence="1">
    <location>
        <begin position="52"/>
        <end position="61"/>
    </location>
</feature>
<evidence type="ECO:0000313" key="4">
    <source>
        <dbReference type="Proteomes" id="UP001500443"/>
    </source>
</evidence>
<feature type="chain" id="PRO_5046097667" evidence="2">
    <location>
        <begin position="22"/>
        <end position="191"/>
    </location>
</feature>
<accession>A0ABN2XVR8</accession>
<keyword evidence="4" id="KW-1185">Reference proteome</keyword>
<feature type="region of interest" description="Disordered" evidence="1">
    <location>
        <begin position="27"/>
        <end position="61"/>
    </location>
</feature>
<dbReference type="PROSITE" id="PS51257">
    <property type="entry name" value="PROKAR_LIPOPROTEIN"/>
    <property type="match status" value="1"/>
</dbReference>
<name>A0ABN2XVR8_9ACTN</name>
<dbReference type="EMBL" id="BAAAPF010000037">
    <property type="protein sequence ID" value="GAA2117563.1"/>
    <property type="molecule type" value="Genomic_DNA"/>
</dbReference>
<sequence length="191" mass="20423">MKRRPLPAAAAAVAALSLLLAACGGSDDDTNADDKIKGAESATASPSPSESAAERPKIELPDEAKNVFEDAETGDPKKDAVLADNADMVNALDDAIFRGTTDTEALNFFLSDLGRMKATQFVKGYLDNDHAWAGTTRYFDRQVSFRDDGAAVVIYCADERNAYLTDAKTGKADSEASAGTKPYVLYNTRLE</sequence>
<evidence type="ECO:0000256" key="2">
    <source>
        <dbReference type="SAM" id="SignalP"/>
    </source>
</evidence>
<dbReference type="Proteomes" id="UP001500443">
    <property type="component" value="Unassembled WGS sequence"/>
</dbReference>
<feature type="signal peptide" evidence="2">
    <location>
        <begin position="1"/>
        <end position="21"/>
    </location>
</feature>
<dbReference type="RefSeq" id="WP_344289341.1">
    <property type="nucleotide sequence ID" value="NZ_BAAAPF010000037.1"/>
</dbReference>